<dbReference type="Proteomes" id="UP001528411">
    <property type="component" value="Unassembled WGS sequence"/>
</dbReference>
<organism evidence="2 3">
    <name type="scientific">Psychrosphaera algicola</name>
    <dbReference type="NCBI Taxonomy" id="3023714"/>
    <lineage>
        <taxon>Bacteria</taxon>
        <taxon>Pseudomonadati</taxon>
        <taxon>Pseudomonadota</taxon>
        <taxon>Gammaproteobacteria</taxon>
        <taxon>Alteromonadales</taxon>
        <taxon>Pseudoalteromonadaceae</taxon>
        <taxon>Psychrosphaera</taxon>
    </lineage>
</organism>
<dbReference type="EMBL" id="JAQOMS010000002">
    <property type="protein sequence ID" value="MDC2888888.1"/>
    <property type="molecule type" value="Genomic_DNA"/>
</dbReference>
<keyword evidence="1" id="KW-1133">Transmembrane helix</keyword>
<name>A0ABT5FBG3_9GAMM</name>
<sequence>MIVANNQVGVDNDWRVINANLIYFTTTLMLSFVRRILMFSPVTTCLGDLITSPLSFIAMA</sequence>
<keyword evidence="1" id="KW-0812">Transmembrane</keyword>
<evidence type="ECO:0000256" key="1">
    <source>
        <dbReference type="SAM" id="Phobius"/>
    </source>
</evidence>
<gene>
    <name evidence="2" type="ORF">PN838_09025</name>
</gene>
<reference evidence="2 3" key="1">
    <citation type="submission" date="2023-01" db="EMBL/GenBank/DDBJ databases">
        <title>Psychrosphaera sp. nov., isolated from marine algae.</title>
        <authorList>
            <person name="Bayburt H."/>
            <person name="Choi B.J."/>
            <person name="Kim J.M."/>
            <person name="Choi D.G."/>
            <person name="Jeon C.O."/>
        </authorList>
    </citation>
    <scope>NUCLEOTIDE SEQUENCE [LARGE SCALE GENOMIC DNA]</scope>
    <source>
        <strain evidence="2 3">G1-22</strain>
    </source>
</reference>
<keyword evidence="1" id="KW-0472">Membrane</keyword>
<feature type="transmembrane region" description="Helical" evidence="1">
    <location>
        <begin position="16"/>
        <end position="33"/>
    </location>
</feature>
<comment type="caution">
    <text evidence="2">The sequence shown here is derived from an EMBL/GenBank/DDBJ whole genome shotgun (WGS) entry which is preliminary data.</text>
</comment>
<evidence type="ECO:0000313" key="2">
    <source>
        <dbReference type="EMBL" id="MDC2888888.1"/>
    </source>
</evidence>
<accession>A0ABT5FBG3</accession>
<evidence type="ECO:0000313" key="3">
    <source>
        <dbReference type="Proteomes" id="UP001528411"/>
    </source>
</evidence>
<keyword evidence="3" id="KW-1185">Reference proteome</keyword>
<proteinExistence type="predicted"/>
<protein>
    <submittedName>
        <fullName evidence="2">Uncharacterized protein</fullName>
    </submittedName>
</protein>